<organism evidence="1">
    <name type="scientific">marine sediment metagenome</name>
    <dbReference type="NCBI Taxonomy" id="412755"/>
    <lineage>
        <taxon>unclassified sequences</taxon>
        <taxon>metagenomes</taxon>
        <taxon>ecological metagenomes</taxon>
    </lineage>
</organism>
<gene>
    <name evidence="1" type="ORF">LCGC14_0163780</name>
</gene>
<accession>A0A0F9UYD4</accession>
<sequence>MIQRPVHLLCDHCGRQFSDFGGLQQPNFGAAQLRAEAKHHGWEYRMARTHEYKWTFVDVCDTCVALEFARPQDPQP</sequence>
<evidence type="ECO:0000313" key="1">
    <source>
        <dbReference type="EMBL" id="KKN96734.1"/>
    </source>
</evidence>
<name>A0A0F9UYD4_9ZZZZ</name>
<dbReference type="AlphaFoldDB" id="A0A0F9UYD4"/>
<protein>
    <submittedName>
        <fullName evidence="1">Uncharacterized protein</fullName>
    </submittedName>
</protein>
<comment type="caution">
    <text evidence="1">The sequence shown here is derived from an EMBL/GenBank/DDBJ whole genome shotgun (WGS) entry which is preliminary data.</text>
</comment>
<reference evidence="1" key="1">
    <citation type="journal article" date="2015" name="Nature">
        <title>Complex archaea that bridge the gap between prokaryotes and eukaryotes.</title>
        <authorList>
            <person name="Spang A."/>
            <person name="Saw J.H."/>
            <person name="Jorgensen S.L."/>
            <person name="Zaremba-Niedzwiedzka K."/>
            <person name="Martijn J."/>
            <person name="Lind A.E."/>
            <person name="van Eijk R."/>
            <person name="Schleper C."/>
            <person name="Guy L."/>
            <person name="Ettema T.J."/>
        </authorList>
    </citation>
    <scope>NUCLEOTIDE SEQUENCE</scope>
</reference>
<proteinExistence type="predicted"/>
<dbReference type="EMBL" id="LAZR01000062">
    <property type="protein sequence ID" value="KKN96734.1"/>
    <property type="molecule type" value="Genomic_DNA"/>
</dbReference>